<evidence type="ECO:0000256" key="1">
    <source>
        <dbReference type="ARBA" id="ARBA00022630"/>
    </source>
</evidence>
<dbReference type="Proteomes" id="UP000198677">
    <property type="component" value="Unassembled WGS sequence"/>
</dbReference>
<evidence type="ECO:0000256" key="2">
    <source>
        <dbReference type="ARBA" id="ARBA00022643"/>
    </source>
</evidence>
<sequence>MSTISTFRTRPLHVAVELSGAGHHPASAAHTDFRIPLGLTDYWVDLTAPADPDAQLDLAAVPGTVVRIRAHDLRGAQQQRDRIRADVAADGRDPDSVTVLLDVEVLLGDDSRSARRELALLDGGLRGARLPDSISYVGTASGLAGLIADISAAGVADGVTLLPLVLPRVLDRVVDDVLPLLHERGLTRPSATLGEVLGQFGLTSGRSILAS</sequence>
<dbReference type="AlphaFoldDB" id="A0A1H7HGA1"/>
<keyword evidence="1" id="KW-0285">Flavoprotein</keyword>
<evidence type="ECO:0000256" key="4">
    <source>
        <dbReference type="ARBA" id="ARBA00023033"/>
    </source>
</evidence>
<dbReference type="EMBL" id="FOAW01000002">
    <property type="protein sequence ID" value="SEK48727.1"/>
    <property type="molecule type" value="Genomic_DNA"/>
</dbReference>
<dbReference type="PANTHER" id="PTHR30011:SF16">
    <property type="entry name" value="C2H2 FINGER DOMAIN TRANSCRIPTION FACTOR (EUROFUNG)-RELATED"/>
    <property type="match status" value="1"/>
</dbReference>
<organism evidence="5 6">
    <name type="scientific">Rhodococcus maanshanensis</name>
    <dbReference type="NCBI Taxonomy" id="183556"/>
    <lineage>
        <taxon>Bacteria</taxon>
        <taxon>Bacillati</taxon>
        <taxon>Actinomycetota</taxon>
        <taxon>Actinomycetes</taxon>
        <taxon>Mycobacteriales</taxon>
        <taxon>Nocardiaceae</taxon>
        <taxon>Rhodococcus</taxon>
    </lineage>
</organism>
<dbReference type="SUPFAM" id="SSF51679">
    <property type="entry name" value="Bacterial luciferase-like"/>
    <property type="match status" value="1"/>
</dbReference>
<dbReference type="InterPro" id="IPR036661">
    <property type="entry name" value="Luciferase-like_sf"/>
</dbReference>
<accession>A0A1H7HGA1</accession>
<reference evidence="6" key="1">
    <citation type="submission" date="2016-10" db="EMBL/GenBank/DDBJ databases">
        <authorList>
            <person name="Varghese N."/>
            <person name="Submissions S."/>
        </authorList>
    </citation>
    <scope>NUCLEOTIDE SEQUENCE [LARGE SCALE GENOMIC DNA]</scope>
    <source>
        <strain evidence="6">DSM 44675</strain>
    </source>
</reference>
<keyword evidence="3" id="KW-0560">Oxidoreductase</keyword>
<dbReference type="GO" id="GO:0016705">
    <property type="term" value="F:oxidoreductase activity, acting on paired donors, with incorporation or reduction of molecular oxygen"/>
    <property type="evidence" value="ECO:0007669"/>
    <property type="project" value="InterPro"/>
</dbReference>
<keyword evidence="6" id="KW-1185">Reference proteome</keyword>
<keyword evidence="4 5" id="KW-0503">Monooxygenase</keyword>
<gene>
    <name evidence="5" type="ORF">SAMN05444583_10298</name>
</gene>
<protein>
    <submittedName>
        <fullName evidence="5">Luciferase-like monooxygenase</fullName>
    </submittedName>
</protein>
<dbReference type="RefSeq" id="WP_072750519.1">
    <property type="nucleotide sequence ID" value="NZ_FOAW01000002.1"/>
</dbReference>
<evidence type="ECO:0000313" key="5">
    <source>
        <dbReference type="EMBL" id="SEK48727.1"/>
    </source>
</evidence>
<proteinExistence type="predicted"/>
<name>A0A1H7HGA1_9NOCA</name>
<evidence type="ECO:0000313" key="6">
    <source>
        <dbReference type="Proteomes" id="UP000198677"/>
    </source>
</evidence>
<dbReference type="Gene3D" id="3.20.20.30">
    <property type="entry name" value="Luciferase-like domain"/>
    <property type="match status" value="1"/>
</dbReference>
<dbReference type="PANTHER" id="PTHR30011">
    <property type="entry name" value="ALKANESULFONATE MONOOXYGENASE-RELATED"/>
    <property type="match status" value="1"/>
</dbReference>
<dbReference type="OrthoDB" id="4530034at2"/>
<dbReference type="InterPro" id="IPR051260">
    <property type="entry name" value="Diverse_substr_monoxygenases"/>
</dbReference>
<evidence type="ECO:0000256" key="3">
    <source>
        <dbReference type="ARBA" id="ARBA00023002"/>
    </source>
</evidence>
<dbReference type="GO" id="GO:0004497">
    <property type="term" value="F:monooxygenase activity"/>
    <property type="evidence" value="ECO:0007669"/>
    <property type="project" value="UniProtKB-KW"/>
</dbReference>
<keyword evidence="2" id="KW-0288">FMN</keyword>